<dbReference type="AlphaFoldDB" id="A0A3Z8XAI4"/>
<reference evidence="1 2" key="1">
    <citation type="submission" date="2019-12" db="EMBL/GenBank/DDBJ databases">
        <authorList>
            <consortium name="NARMS: The National Antimicrobial Resistance Monitoring System"/>
        </authorList>
    </citation>
    <scope>NUCLEOTIDE SEQUENCE [LARGE SCALE GENOMIC DNA]</scope>
    <source>
        <strain evidence="1 2">CVM N19EC0596</strain>
    </source>
</reference>
<evidence type="ECO:0000313" key="1">
    <source>
        <dbReference type="EMBL" id="EFH6164080.1"/>
    </source>
</evidence>
<dbReference type="RefSeq" id="WP_032162444.1">
    <property type="nucleotide sequence ID" value="NZ_BGBF01000036.1"/>
</dbReference>
<dbReference type="Gene3D" id="1.10.30.50">
    <property type="match status" value="1"/>
</dbReference>
<organism evidence="1 2">
    <name type="scientific">Escherichia coli</name>
    <dbReference type="NCBI Taxonomy" id="562"/>
    <lineage>
        <taxon>Bacteria</taxon>
        <taxon>Pseudomonadati</taxon>
        <taxon>Pseudomonadota</taxon>
        <taxon>Gammaproteobacteria</taxon>
        <taxon>Enterobacterales</taxon>
        <taxon>Enterobacteriaceae</taxon>
        <taxon>Escherichia</taxon>
    </lineage>
</organism>
<proteinExistence type="predicted"/>
<gene>
    <name evidence="1" type="ORF">GAJ12_03315</name>
</gene>
<sequence length="322" mass="37609">MNKNYKTFKLELWEKFKHQCAYCGTKLYEPLMADVDRFFPKSKYTDFQDATDNLLIACKACSMIKKDQFPLDENGKPLLLNPLNESFSEHIKQNKNGYLEGLTERGHATIDILQLNRPSLIEQRILDVIDMQYSDDRTLSERDVYMTFQNSMQNAIKLNDAQLKIDSTLQIQMSYMLYANTITSLETYLCDRFISLIHGSQTNLRNFVETFKDYNTEKFLLSELFIRHEQIESQAIESMKSVLYHNLPKVSGMYRDTFGIKFPVFTEVYKSVLIRHDLVHRAGKTKNGNFHKLDSESVKDVIKKCCDLVEQLEKELKDCASF</sequence>
<accession>A0A3Z8XAI4</accession>
<protein>
    <recommendedName>
        <fullName evidence="3">HNH endonuclease</fullName>
    </recommendedName>
</protein>
<dbReference type="EMBL" id="AASWKX010000002">
    <property type="protein sequence ID" value="EFH6164080.1"/>
    <property type="molecule type" value="Genomic_DNA"/>
</dbReference>
<evidence type="ECO:0000313" key="2">
    <source>
        <dbReference type="Proteomes" id="UP000537181"/>
    </source>
</evidence>
<evidence type="ECO:0008006" key="3">
    <source>
        <dbReference type="Google" id="ProtNLM"/>
    </source>
</evidence>
<comment type="caution">
    <text evidence="1">The sequence shown here is derived from an EMBL/GenBank/DDBJ whole genome shotgun (WGS) entry which is preliminary data.</text>
</comment>
<name>A0A3Z8XAI4_ECOLX</name>
<dbReference type="Proteomes" id="UP000537181">
    <property type="component" value="Unassembled WGS sequence"/>
</dbReference>